<evidence type="ECO:0000256" key="6">
    <source>
        <dbReference type="ARBA" id="ARBA00022771"/>
    </source>
</evidence>
<evidence type="ECO:0000256" key="4">
    <source>
        <dbReference type="ARBA" id="ARBA00022723"/>
    </source>
</evidence>
<dbReference type="SUPFAM" id="SSF57850">
    <property type="entry name" value="RING/U-box"/>
    <property type="match status" value="1"/>
</dbReference>
<evidence type="ECO:0000313" key="10">
    <source>
        <dbReference type="EMBL" id="OIW28831.1"/>
    </source>
</evidence>
<evidence type="ECO:0000256" key="2">
    <source>
        <dbReference type="ARBA" id="ARBA00012251"/>
    </source>
</evidence>
<dbReference type="InParanoid" id="A0A1J7IML9"/>
<sequence>MSSSSSRRQGGRGRAQRMLLQPPEVHCIICQCPCIPGSDSGKLYKLLGCNHQHCGRCLTFNFNMAIRAKPFAPARCCSLTPSIDPETLKAGVEPAEVKKHMETYIAKLDEHNCKDKLFCHVKTCSAHIPMSRRSHRVGTCPNCACKTCKKCKSKSHWGACSAEKLKDLEGDKQLLALAQSRNWKQCPDCSAVVERMDGCPHMTCICGCEFCYNCGRTPFESHRCGAGAEVEVLDD</sequence>
<dbReference type="Pfam" id="PF01485">
    <property type="entry name" value="IBR"/>
    <property type="match status" value="1"/>
</dbReference>
<keyword evidence="6" id="KW-0863">Zinc-finger</keyword>
<protein>
    <recommendedName>
        <fullName evidence="2">RBR-type E3 ubiquitin transferase</fullName>
        <ecNumber evidence="2">2.3.2.31</ecNumber>
    </recommendedName>
</protein>
<evidence type="ECO:0000256" key="5">
    <source>
        <dbReference type="ARBA" id="ARBA00022737"/>
    </source>
</evidence>
<dbReference type="GO" id="GO:0061630">
    <property type="term" value="F:ubiquitin protein ligase activity"/>
    <property type="evidence" value="ECO:0007669"/>
    <property type="project" value="UniProtKB-EC"/>
</dbReference>
<proteinExistence type="predicted"/>
<dbReference type="OrthoDB" id="9977870at2759"/>
<dbReference type="GO" id="GO:0016567">
    <property type="term" value="P:protein ubiquitination"/>
    <property type="evidence" value="ECO:0007669"/>
    <property type="project" value="InterPro"/>
</dbReference>
<reference evidence="10 11" key="1">
    <citation type="submission" date="2016-10" db="EMBL/GenBank/DDBJ databases">
        <title>Draft genome sequence of Coniochaeta ligniaria NRRL30616, a lignocellulolytic fungus for bioabatement of inhibitors in plant biomass hydrolysates.</title>
        <authorList>
            <consortium name="DOE Joint Genome Institute"/>
            <person name="Jimenez D.J."/>
            <person name="Hector R.E."/>
            <person name="Riley R."/>
            <person name="Sun H."/>
            <person name="Grigoriev I.V."/>
            <person name="Van Elsas J.D."/>
            <person name="Nichols N.N."/>
        </authorList>
    </citation>
    <scope>NUCLEOTIDE SEQUENCE [LARGE SCALE GENOMIC DNA]</scope>
    <source>
        <strain evidence="10 11">NRRL 30616</strain>
    </source>
</reference>
<evidence type="ECO:0000259" key="9">
    <source>
        <dbReference type="PROSITE" id="PS51873"/>
    </source>
</evidence>
<name>A0A1J7IML9_9PEZI</name>
<keyword evidence="11" id="KW-1185">Reference proteome</keyword>
<evidence type="ECO:0000256" key="3">
    <source>
        <dbReference type="ARBA" id="ARBA00022679"/>
    </source>
</evidence>
<dbReference type="EC" id="2.3.2.31" evidence="2"/>
<dbReference type="AlphaFoldDB" id="A0A1J7IML9"/>
<accession>A0A1J7IML9</accession>
<dbReference type="CDD" id="cd22584">
    <property type="entry name" value="Rcat_RBR_unk"/>
    <property type="match status" value="1"/>
</dbReference>
<dbReference type="Proteomes" id="UP000182658">
    <property type="component" value="Unassembled WGS sequence"/>
</dbReference>
<dbReference type="GO" id="GO:0008270">
    <property type="term" value="F:zinc ion binding"/>
    <property type="evidence" value="ECO:0007669"/>
    <property type="project" value="UniProtKB-KW"/>
</dbReference>
<evidence type="ECO:0000256" key="1">
    <source>
        <dbReference type="ARBA" id="ARBA00001798"/>
    </source>
</evidence>
<keyword evidence="7" id="KW-0833">Ubl conjugation pathway</keyword>
<dbReference type="PROSITE" id="PS51873">
    <property type="entry name" value="TRIAD"/>
    <property type="match status" value="1"/>
</dbReference>
<feature type="domain" description="RING-type" evidence="9">
    <location>
        <begin position="23"/>
        <end position="228"/>
    </location>
</feature>
<dbReference type="PANTHER" id="PTHR11685">
    <property type="entry name" value="RBR FAMILY RING FINGER AND IBR DOMAIN-CONTAINING"/>
    <property type="match status" value="1"/>
</dbReference>
<dbReference type="InterPro" id="IPR031127">
    <property type="entry name" value="E3_UB_ligase_RBR"/>
</dbReference>
<evidence type="ECO:0000256" key="8">
    <source>
        <dbReference type="ARBA" id="ARBA00022833"/>
    </source>
</evidence>
<dbReference type="EMBL" id="KV875098">
    <property type="protein sequence ID" value="OIW28831.1"/>
    <property type="molecule type" value="Genomic_DNA"/>
</dbReference>
<keyword evidence="3" id="KW-0808">Transferase</keyword>
<dbReference type="InterPro" id="IPR044066">
    <property type="entry name" value="TRIAD_supradom"/>
</dbReference>
<dbReference type="InterPro" id="IPR002867">
    <property type="entry name" value="IBR_dom"/>
</dbReference>
<evidence type="ECO:0000313" key="11">
    <source>
        <dbReference type="Proteomes" id="UP000182658"/>
    </source>
</evidence>
<dbReference type="Gene3D" id="1.20.120.1750">
    <property type="match status" value="1"/>
</dbReference>
<keyword evidence="5" id="KW-0677">Repeat</keyword>
<gene>
    <name evidence="10" type="ORF">CONLIGDRAFT_393268</name>
</gene>
<organism evidence="10 11">
    <name type="scientific">Coniochaeta ligniaria NRRL 30616</name>
    <dbReference type="NCBI Taxonomy" id="1408157"/>
    <lineage>
        <taxon>Eukaryota</taxon>
        <taxon>Fungi</taxon>
        <taxon>Dikarya</taxon>
        <taxon>Ascomycota</taxon>
        <taxon>Pezizomycotina</taxon>
        <taxon>Sordariomycetes</taxon>
        <taxon>Sordariomycetidae</taxon>
        <taxon>Coniochaetales</taxon>
        <taxon>Coniochaetaceae</taxon>
        <taxon>Coniochaeta</taxon>
    </lineage>
</organism>
<keyword evidence="4" id="KW-0479">Metal-binding</keyword>
<keyword evidence="8" id="KW-0862">Zinc</keyword>
<comment type="catalytic activity">
    <reaction evidence="1">
        <text>[E2 ubiquitin-conjugating enzyme]-S-ubiquitinyl-L-cysteine + [acceptor protein]-L-lysine = [E2 ubiquitin-conjugating enzyme]-L-cysteine + [acceptor protein]-N(6)-ubiquitinyl-L-lysine.</text>
        <dbReference type="EC" id="2.3.2.31"/>
    </reaction>
</comment>
<evidence type="ECO:0000256" key="7">
    <source>
        <dbReference type="ARBA" id="ARBA00022786"/>
    </source>
</evidence>
<dbReference type="STRING" id="1408157.A0A1J7IML9"/>